<dbReference type="Proteomes" id="UP000309997">
    <property type="component" value="Unassembled WGS sequence"/>
</dbReference>
<accession>A0ACC4CGM9</accession>
<protein>
    <submittedName>
        <fullName evidence="1">Uncharacterized protein</fullName>
    </submittedName>
</protein>
<evidence type="ECO:0000313" key="1">
    <source>
        <dbReference type="EMBL" id="KAL3596670.1"/>
    </source>
</evidence>
<gene>
    <name evidence="1" type="ORF">D5086_008307</name>
</gene>
<reference evidence="1 2" key="1">
    <citation type="journal article" date="2024" name="Plant Biotechnol. J.">
        <title>Genome and CRISPR/Cas9 system of a widespread forest tree (Populus alba) in the world.</title>
        <authorList>
            <person name="Liu Y.J."/>
            <person name="Jiang P.F."/>
            <person name="Han X.M."/>
            <person name="Li X.Y."/>
            <person name="Wang H.M."/>
            <person name="Wang Y.J."/>
            <person name="Wang X.X."/>
            <person name="Zeng Q.Y."/>
        </authorList>
    </citation>
    <scope>NUCLEOTIDE SEQUENCE [LARGE SCALE GENOMIC DNA]</scope>
    <source>
        <strain evidence="2">cv. PAL-ZL1</strain>
    </source>
</reference>
<comment type="caution">
    <text evidence="1">The sequence shown here is derived from an EMBL/GenBank/DDBJ whole genome shotgun (WGS) entry which is preliminary data.</text>
</comment>
<keyword evidence="2" id="KW-1185">Reference proteome</keyword>
<proteinExistence type="predicted"/>
<organism evidence="1 2">
    <name type="scientific">Populus alba</name>
    <name type="common">White poplar</name>
    <dbReference type="NCBI Taxonomy" id="43335"/>
    <lineage>
        <taxon>Eukaryota</taxon>
        <taxon>Viridiplantae</taxon>
        <taxon>Streptophyta</taxon>
        <taxon>Embryophyta</taxon>
        <taxon>Tracheophyta</taxon>
        <taxon>Spermatophyta</taxon>
        <taxon>Magnoliopsida</taxon>
        <taxon>eudicotyledons</taxon>
        <taxon>Gunneridae</taxon>
        <taxon>Pentapetalae</taxon>
        <taxon>rosids</taxon>
        <taxon>fabids</taxon>
        <taxon>Malpighiales</taxon>
        <taxon>Salicaceae</taxon>
        <taxon>Saliceae</taxon>
        <taxon>Populus</taxon>
    </lineage>
</organism>
<evidence type="ECO:0000313" key="2">
    <source>
        <dbReference type="Proteomes" id="UP000309997"/>
    </source>
</evidence>
<dbReference type="EMBL" id="RCHU02000004">
    <property type="protein sequence ID" value="KAL3596670.1"/>
    <property type="molecule type" value="Genomic_DNA"/>
</dbReference>
<name>A0ACC4CGM9_POPAL</name>
<sequence>MVKSKKTVASNSNRENPDVLERTRLKKLAITNNIVSDAQVKAPYLLNPSKIVAKHHGKDIIRKSQRKNRFLFSFPGLLAPVNGGGKIGELKDLSSKNPVLYLDFPQGQMKLFGTILHPKNRYLTLQFSRSGKNVMCEDYFDHMIIFSEAWWIGTKEENPEELKLDFPNELFEGKGVECDFKGGAGAGSVNKQVVQKSGGTKYVKEESPETELDDDLSDDNNDFKDLKETTPIRQSARTSGKKFKFTEVSSGDDSAERSPDAMGVEEEEEEEEEVKTNTSSGIILEIESESSREGNHLSEQIQASITKSKKLSESAASVTIPKENSYNSHGSLVQSTISTLFKKVQEKKKVVEKEAPRNSRKSSSSKVSDQKLQKTDLKRKIDLVEAPRKRGTVTEGKKAGTGSKAKKKVNEVEDDDIEEFSSSSQKFDVSITAILLIEAKLSILSLDTCWVLKEVMKIGKPEIMQIYSPISDMGFGTGKHKVQINIRRRISQYAALLSTYDESNSGTNFMNGVFFVVRFKSQGLLICQFP</sequence>